<evidence type="ECO:0000256" key="2">
    <source>
        <dbReference type="PIRSR" id="PIRSR619791-2"/>
    </source>
</evidence>
<dbReference type="Gene3D" id="1.10.640.10">
    <property type="entry name" value="Haem peroxidase domain superfamily, animal type"/>
    <property type="match status" value="5"/>
</dbReference>
<reference evidence="4 5" key="1">
    <citation type="journal article" date="2017" name="BMC Biol.">
        <title>Genomic innovations, transcriptional plasticity and gene loss underlying the evolution and divergence of two highly polyphagous and invasive Helicoverpa pest species.</title>
        <authorList>
            <person name="Pearce S.L."/>
            <person name="Clarke D.F."/>
            <person name="East P.D."/>
            <person name="Elfekih S."/>
            <person name="Gordon K.H."/>
            <person name="Jermiin L.S."/>
            <person name="McGaughran A."/>
            <person name="Oakeshott J.G."/>
            <person name="Papanikolaou A."/>
            <person name="Perera O.P."/>
            <person name="Rane R.V."/>
            <person name="Richards S."/>
            <person name="Tay W.T."/>
            <person name="Walsh T.K."/>
            <person name="Anderson A."/>
            <person name="Anderson C.J."/>
            <person name="Asgari S."/>
            <person name="Board P.G."/>
            <person name="Bretschneider A."/>
            <person name="Campbell P.M."/>
            <person name="Chertemps T."/>
            <person name="Christeller J.T."/>
            <person name="Coppin C.W."/>
            <person name="Downes S.J."/>
            <person name="Duan G."/>
            <person name="Farnsworth C.A."/>
            <person name="Good R.T."/>
            <person name="Han L.B."/>
            <person name="Han Y.C."/>
            <person name="Hatje K."/>
            <person name="Horne I."/>
            <person name="Huang Y.P."/>
            <person name="Hughes D.S."/>
            <person name="Jacquin-Joly E."/>
            <person name="James W."/>
            <person name="Jhangiani S."/>
            <person name="Kollmar M."/>
            <person name="Kuwar S.S."/>
            <person name="Li S."/>
            <person name="Liu N.Y."/>
            <person name="Maibeche M.T."/>
            <person name="Miller J.R."/>
            <person name="Montagne N."/>
            <person name="Perry T."/>
            <person name="Qu J."/>
            <person name="Song S.V."/>
            <person name="Sutton G.G."/>
            <person name="Vogel H."/>
            <person name="Walenz B.P."/>
            <person name="Xu W."/>
            <person name="Zhang H.J."/>
            <person name="Zou Z."/>
            <person name="Batterham P."/>
            <person name="Edwards O.R."/>
            <person name="Feyereisen R."/>
            <person name="Gibbs R.A."/>
            <person name="Heckel D.G."/>
            <person name="McGrath A."/>
            <person name="Robin C."/>
            <person name="Scherer S.E."/>
            <person name="Worley K.C."/>
            <person name="Wu Y.D."/>
        </authorList>
    </citation>
    <scope>NUCLEOTIDE SEQUENCE [LARGE SCALE GENOMIC DNA]</scope>
    <source>
        <strain evidence="4">Harm_GR_Male_#8</strain>
        <tissue evidence="4">Whole organism</tissue>
    </source>
</reference>
<dbReference type="Proteomes" id="UP000249218">
    <property type="component" value="Unassembled WGS sequence"/>
</dbReference>
<keyword evidence="2" id="KW-0479">Metal-binding</keyword>
<dbReference type="PROSITE" id="PS50292">
    <property type="entry name" value="PEROXIDASE_3"/>
    <property type="match status" value="4"/>
</dbReference>
<keyword evidence="5" id="KW-1185">Reference proteome</keyword>
<dbReference type="OrthoDB" id="823504at2759"/>
<dbReference type="InterPro" id="IPR010255">
    <property type="entry name" value="Haem_peroxidase_sf"/>
</dbReference>
<evidence type="ECO:0000313" key="5">
    <source>
        <dbReference type="Proteomes" id="UP000249218"/>
    </source>
</evidence>
<dbReference type="GO" id="GO:0004601">
    <property type="term" value="F:peroxidase activity"/>
    <property type="evidence" value="ECO:0007669"/>
    <property type="project" value="UniProtKB-KW"/>
</dbReference>
<dbReference type="InterPro" id="IPR037120">
    <property type="entry name" value="Haem_peroxidase_sf_animal"/>
</dbReference>
<organism evidence="4 5">
    <name type="scientific">Helicoverpa armigera</name>
    <name type="common">Cotton bollworm</name>
    <name type="synonym">Heliothis armigera</name>
    <dbReference type="NCBI Taxonomy" id="29058"/>
    <lineage>
        <taxon>Eukaryota</taxon>
        <taxon>Metazoa</taxon>
        <taxon>Ecdysozoa</taxon>
        <taxon>Arthropoda</taxon>
        <taxon>Hexapoda</taxon>
        <taxon>Insecta</taxon>
        <taxon>Pterygota</taxon>
        <taxon>Neoptera</taxon>
        <taxon>Endopterygota</taxon>
        <taxon>Lepidoptera</taxon>
        <taxon>Glossata</taxon>
        <taxon>Ditrysia</taxon>
        <taxon>Noctuoidea</taxon>
        <taxon>Noctuidae</taxon>
        <taxon>Heliothinae</taxon>
        <taxon>Helicoverpa</taxon>
    </lineage>
</organism>
<dbReference type="PANTHER" id="PTHR11475">
    <property type="entry name" value="OXIDASE/PEROXIDASE"/>
    <property type="match status" value="1"/>
</dbReference>
<dbReference type="GO" id="GO:0006979">
    <property type="term" value="P:response to oxidative stress"/>
    <property type="evidence" value="ECO:0007669"/>
    <property type="project" value="InterPro"/>
</dbReference>
<evidence type="ECO:0008006" key="6">
    <source>
        <dbReference type="Google" id="ProtNLM"/>
    </source>
</evidence>
<gene>
    <name evidence="4" type="primary">HaOG202329</name>
    <name evidence="4" type="ORF">B5X24_HaOG202329</name>
</gene>
<accession>A0A2W1BYE5</accession>
<keyword evidence="2" id="KW-0349">Heme</keyword>
<name>A0A2W1BYE5_HELAM</name>
<dbReference type="GO" id="GO:0046872">
    <property type="term" value="F:metal ion binding"/>
    <property type="evidence" value="ECO:0007669"/>
    <property type="project" value="UniProtKB-KW"/>
</dbReference>
<keyword evidence="2" id="KW-0408">Iron</keyword>
<feature type="binding site" description="axial binding residue" evidence="2">
    <location>
        <position position="1314"/>
    </location>
    <ligand>
        <name>heme b</name>
        <dbReference type="ChEBI" id="CHEBI:60344"/>
    </ligand>
    <ligandPart>
        <name>Fe</name>
        <dbReference type="ChEBI" id="CHEBI:18248"/>
    </ligandPart>
</feature>
<dbReference type="GO" id="GO:0020037">
    <property type="term" value="F:heme binding"/>
    <property type="evidence" value="ECO:0007669"/>
    <property type="project" value="InterPro"/>
</dbReference>
<dbReference type="PANTHER" id="PTHR11475:SF86">
    <property type="entry name" value="PEROXIDASE"/>
    <property type="match status" value="1"/>
</dbReference>
<dbReference type="PRINTS" id="PR00457">
    <property type="entry name" value="ANPEROXIDASE"/>
</dbReference>
<dbReference type="GO" id="GO:0005576">
    <property type="term" value="C:extracellular region"/>
    <property type="evidence" value="ECO:0007669"/>
    <property type="project" value="UniProtKB-SubCell"/>
</dbReference>
<dbReference type="Pfam" id="PF03098">
    <property type="entry name" value="An_peroxidase"/>
    <property type="match status" value="6"/>
</dbReference>
<protein>
    <recommendedName>
        <fullName evidence="6">Peroxidase</fullName>
    </recommendedName>
</protein>
<sequence length="2063" mass="234907">MSTMFLKSIILVYLCLGFSKGVVYDYFTGKPVSEEQWSTYEELGVSDTCTIDIKPCDENERSRVDGSCNNLNSPARGTYFSPLVRVLPPIYHNGYLARKSVSGKDLPLPRKVRVELLKQGTSNHPIFNHNVPGFFAFLVNDVGSIHDVQNMLGPTNYCCEKEHMNDYECTPNLIPDDDPVHRYSGIRCMNSTRPLTYQDYNCTKEPVPAPIKEATSQFDISQIYNLKNKGDKAVRSFHKDINALMSIYLFTIWFVRNHNYIASQLAEVNPCWDDDMLFGAARDINIAYSQQLHLYEWMVALQGRDNLIKAGIITEDGGFRDLYNKNNYPRVTLEYDFVARWFHLFQASTAKLYDKHGKHIDDFPIANVTFRMGLLAKDNNMEYFSQSMFRAPCSNADGSIEADLANRGAPGVQISLYVTAGDVNKGRNLGIRPYIDYVKHFLGLNITCFEDLAELIPNDKLLILQDLYEDVRDIDLIAGLWVTKKMEGGHIPLLLAEFLNDNILRSIKSDRHWYERPNRPFAFNEAQLTEIRKVTLASLMCTVGDGVIEVPKQAFLNISPENPLVSCSEIPNINYSAWKDPSFSLCVGLSHGVVYDYFTGQPASEELLNNYEELGVTGTCTIEIDPCYENERSRVDGSCNNLNSPARGTYFSPLVRVLPPIYYNGYFARKAVSGNELPLARKVRVDLLKQGNSNHPLFNQNVPGFFVFVSNDVGSFHDVRRDNLIQAGVITADGGFRDLYDKNNYPQVTLEYDFAIRLYDKNGTHIADFPIVNATFRPGLLAKDNNMEYFAQSTFRAPCSHADGSIEADLANNGAPGVQLSIDIPAGDVNKGRNLGIRPYIDYVKHFLGLNITCFEDLAELIPNDKLLIMQDLYEDVRDIDLIAGLWVEKKMEGGHMPLLLAKIINENVLRSLRSDRHWYERPNRPFAFNLAQLLEIRKANLASLLCNVGDGIIQIPKQAFLNISPDWCVNEIEPCDPHEGRRVDGSCNNLQHPTRGATHTPFARVLPPVFDKNFEPKKAASGNDLPLARYLRTRLVSVGRVPSPLFTNLAIHFIVFMSADIVSLHDTVNYIAWKPYCCLERGKTDYMCAPNKIPDDDPVHRFSGVRCVNMTRPETFQTIGCIKNDTAPERIVSSTPLLDLSVIYGNALSSLMQKGRSFQGGMVKTELDDKGRVWPPSTKTQANVCFLNQRPQETRCHDMPEDGGNTLAGINLMVVWFWRYHNFIAKQLAAVNPCWDDDKLFNVTRDINIAVSLQIYYYELLPIFMGEYFKYSGYENMVKDGVLTSTGGFKDDYNPHVLPQVSLEYPFVLRWVHTVQEGPLKLYDKDGYYLKQIPIVNLTLRTGYFGVDDNMDYLTQGSFRQGSAQFDYIADPDVTEMGLGPHQYVSDLMTNDLAKNRYFGFPPYVKYREFCFGKPVHSFDDLHGIIDPERIEILKEVYEKVEDIDLLAGIWVEKPIPGGFVPSTFYCLVVEQLRRNTISDRHWYERPDRPNAFNIVQLSEIRKVSIARLLCDVGDTVERIQPQAFLKAGFAWCVTEIEPCDPLEGRRVDGSCNNLKNPPRGASHTPFTRILPAIYDKDFEPKKTLSGNEMPLARLLRTRLISVGKVPSQRYTQLAIHAFVFLSGDVVSLHDTVNYILWRPYCCMEKGKSDPYCVPNKIPEDDPVHRFSGIRCLNMTRPESFQSIGCIPKGTTPERIISSTPLIDLSVVYGNYIKNLQEKGRLFKGGLLKYEVDNGRIWPPSSKTTANVCFLNQRPHETRCHDMPEDGGNTLGSINLMAVWFWRNHNFIATELAKVNPCWNDEKLFATARDINIAVFIQINYYELLPVFLGYENLIKDGVIVPNGGFRDIYNEKVLPQVSLEYPFALRWLHTVQEGSLKMYDKDGHYLKQFPIVNLTLRTGFFGVDNNMDYITQGSFRQGSANIDYIADPDMTEQGLGPHQRVSDLMTNDMAKNRYFGFQPYVKYREVCFGKPVRSFGDLRGIIDPERIEVLREMYERVEDMDLLAGIWTERPIRGGFVPPTFYCLVIDQLRRNIIADRHWYERPNRPNAFNAQQLAEIKNLN</sequence>
<keyword evidence="3" id="KW-0732">Signal</keyword>
<dbReference type="InterPro" id="IPR019791">
    <property type="entry name" value="Haem_peroxidase_animal"/>
</dbReference>
<evidence type="ECO:0000256" key="3">
    <source>
        <dbReference type="SAM" id="SignalP"/>
    </source>
</evidence>
<feature type="signal peptide" evidence="3">
    <location>
        <begin position="1"/>
        <end position="21"/>
    </location>
</feature>
<evidence type="ECO:0000313" key="4">
    <source>
        <dbReference type="EMBL" id="PZC78257.1"/>
    </source>
</evidence>
<feature type="chain" id="PRO_5015850513" description="Peroxidase" evidence="3">
    <location>
        <begin position="22"/>
        <end position="2063"/>
    </location>
</feature>
<dbReference type="EMBL" id="KZ149907">
    <property type="protein sequence ID" value="PZC78257.1"/>
    <property type="molecule type" value="Genomic_DNA"/>
</dbReference>
<dbReference type="SUPFAM" id="SSF48113">
    <property type="entry name" value="Heme-dependent peroxidases"/>
    <property type="match status" value="4"/>
</dbReference>
<proteinExistence type="predicted"/>
<evidence type="ECO:0000256" key="1">
    <source>
        <dbReference type="ARBA" id="ARBA00022559"/>
    </source>
</evidence>
<keyword evidence="1" id="KW-0560">Oxidoreductase</keyword>
<keyword evidence="1" id="KW-0575">Peroxidase</keyword>